<dbReference type="Proteomes" id="UP000242849">
    <property type="component" value="Unassembled WGS sequence"/>
</dbReference>
<dbReference type="InterPro" id="IPR029068">
    <property type="entry name" value="Glyas_Bleomycin-R_OHBP_Dase"/>
</dbReference>
<dbReference type="EMBL" id="FNSC01000001">
    <property type="protein sequence ID" value="SED47606.1"/>
    <property type="molecule type" value="Genomic_DNA"/>
</dbReference>
<dbReference type="AlphaFoldDB" id="A0A1H5AZM6"/>
<proteinExistence type="predicted"/>
<dbReference type="RefSeq" id="WP_090381977.1">
    <property type="nucleotide sequence ID" value="NZ_FNSC01000001.1"/>
</dbReference>
<evidence type="ECO:0000259" key="1">
    <source>
        <dbReference type="PROSITE" id="PS51819"/>
    </source>
</evidence>
<dbReference type="PROSITE" id="PS51819">
    <property type="entry name" value="VOC"/>
    <property type="match status" value="1"/>
</dbReference>
<dbReference type="OrthoDB" id="9800438at2"/>
<dbReference type="InterPro" id="IPR004360">
    <property type="entry name" value="Glyas_Fos-R_dOase_dom"/>
</dbReference>
<dbReference type="GO" id="GO:0051213">
    <property type="term" value="F:dioxygenase activity"/>
    <property type="evidence" value="ECO:0007669"/>
    <property type="project" value="UniProtKB-KW"/>
</dbReference>
<dbReference type="SUPFAM" id="SSF54593">
    <property type="entry name" value="Glyoxalase/Bleomycin resistance protein/Dihydroxybiphenyl dioxygenase"/>
    <property type="match status" value="1"/>
</dbReference>
<reference evidence="3" key="1">
    <citation type="submission" date="2016-10" db="EMBL/GenBank/DDBJ databases">
        <authorList>
            <person name="Varghese N."/>
            <person name="Submissions S."/>
        </authorList>
    </citation>
    <scope>NUCLEOTIDE SEQUENCE [LARGE SCALE GENOMIC DNA]</scope>
    <source>
        <strain evidence="3">DSM 12111</strain>
    </source>
</reference>
<feature type="domain" description="VOC" evidence="1">
    <location>
        <begin position="8"/>
        <end position="129"/>
    </location>
</feature>
<keyword evidence="2" id="KW-0223">Dioxygenase</keyword>
<evidence type="ECO:0000313" key="2">
    <source>
        <dbReference type="EMBL" id="SED47606.1"/>
    </source>
</evidence>
<dbReference type="PANTHER" id="PTHR35006">
    <property type="entry name" value="GLYOXALASE FAMILY PROTEIN (AFU_ORTHOLOGUE AFUA_5G14830)"/>
    <property type="match status" value="1"/>
</dbReference>
<protein>
    <submittedName>
        <fullName evidence="2">Glyoxalase/Bleomycin resistance protein/Dioxygenase superfamily protein</fullName>
    </submittedName>
</protein>
<dbReference type="Pfam" id="PF00903">
    <property type="entry name" value="Glyoxalase"/>
    <property type="match status" value="1"/>
</dbReference>
<dbReference type="CDD" id="cd07262">
    <property type="entry name" value="VOC_like"/>
    <property type="match status" value="1"/>
</dbReference>
<gene>
    <name evidence="2" type="ORF">SAMN05421553_2729</name>
</gene>
<dbReference type="Gene3D" id="3.10.180.10">
    <property type="entry name" value="2,3-Dihydroxybiphenyl 1,2-Dioxygenase, domain 1"/>
    <property type="match status" value="1"/>
</dbReference>
<dbReference type="STRING" id="53406.SAMN05421553_2729"/>
<keyword evidence="3" id="KW-1185">Reference proteome</keyword>
<sequence length="144" mass="15722">MADANPSILSHISIGTNQFDKATAFYDQVLATLGCKRVLAHPGAVAYGREYPQFWVQTPINGKPASIGNGSHFGFVAANKAAVHDFYQAALEAGASDEGAPGPRAEYGEPYYGCFVRDLDGHKVEAAFWDLEMIYEVYIEPHEH</sequence>
<evidence type="ECO:0000313" key="3">
    <source>
        <dbReference type="Proteomes" id="UP000242849"/>
    </source>
</evidence>
<name>A0A1H5AZM6_PSEAG</name>
<accession>A0A1H5AZM6</accession>
<dbReference type="PANTHER" id="PTHR35006:SF4">
    <property type="entry name" value="BLR7706 PROTEIN"/>
    <property type="match status" value="1"/>
</dbReference>
<dbReference type="InterPro" id="IPR037523">
    <property type="entry name" value="VOC_core"/>
</dbReference>
<keyword evidence="2" id="KW-0560">Oxidoreductase</keyword>
<organism evidence="2 3">
    <name type="scientific">Pseudomonas anguilliseptica</name>
    <dbReference type="NCBI Taxonomy" id="53406"/>
    <lineage>
        <taxon>Bacteria</taxon>
        <taxon>Pseudomonadati</taxon>
        <taxon>Pseudomonadota</taxon>
        <taxon>Gammaproteobacteria</taxon>
        <taxon>Pseudomonadales</taxon>
        <taxon>Pseudomonadaceae</taxon>
        <taxon>Pseudomonas</taxon>
    </lineage>
</organism>